<evidence type="ECO:0000256" key="2">
    <source>
        <dbReference type="ARBA" id="ARBA00022443"/>
    </source>
</evidence>
<dbReference type="Gene3D" id="3.90.550.50">
    <property type="match status" value="2"/>
</dbReference>
<evidence type="ECO:0000313" key="18">
    <source>
        <dbReference type="EMBL" id="KAF6204242.1"/>
    </source>
</evidence>
<comment type="subcellular location">
    <subcellularLocation>
        <location evidence="1">Membrane</location>
        <topology evidence="1">Single-pass type II membrane protein</topology>
    </subcellularLocation>
</comment>
<dbReference type="PRINTS" id="PR00452">
    <property type="entry name" value="SH3DOMAIN"/>
</dbReference>
<keyword evidence="11 13" id="KW-0440">LIM domain</keyword>
<feature type="compositionally biased region" description="Pro residues" evidence="15">
    <location>
        <begin position="682"/>
        <end position="695"/>
    </location>
</feature>
<evidence type="ECO:0000256" key="8">
    <source>
        <dbReference type="ARBA" id="ARBA00022833"/>
    </source>
</evidence>
<dbReference type="GO" id="GO:0005737">
    <property type="term" value="C:cytoplasm"/>
    <property type="evidence" value="ECO:0007669"/>
    <property type="project" value="UniProtKB-ARBA"/>
</dbReference>
<name>A0A8S9X5G4_APOLU</name>
<dbReference type="SUPFAM" id="SSF57716">
    <property type="entry name" value="Glucocorticoid receptor-like (DNA-binding domain)"/>
    <property type="match status" value="1"/>
</dbReference>
<evidence type="ECO:0000259" key="17">
    <source>
        <dbReference type="PROSITE" id="PS50023"/>
    </source>
</evidence>
<keyword evidence="9" id="KW-0735">Signal-anchor</keyword>
<dbReference type="GO" id="GO:0016757">
    <property type="term" value="F:glycosyltransferase activity"/>
    <property type="evidence" value="ECO:0007669"/>
    <property type="project" value="UniProtKB-KW"/>
</dbReference>
<dbReference type="PROSITE" id="PS51216">
    <property type="entry name" value="NEBULIN"/>
    <property type="match status" value="2"/>
</dbReference>
<evidence type="ECO:0000256" key="10">
    <source>
        <dbReference type="ARBA" id="ARBA00022989"/>
    </source>
</evidence>
<dbReference type="PROSITE" id="PS00478">
    <property type="entry name" value="LIM_DOMAIN_1"/>
    <property type="match status" value="1"/>
</dbReference>
<evidence type="ECO:0000313" key="19">
    <source>
        <dbReference type="Proteomes" id="UP000466442"/>
    </source>
</evidence>
<gene>
    <name evidence="18" type="ORF">GE061_002582</name>
</gene>
<comment type="caution">
    <text evidence="18">The sequence shown here is derived from an EMBL/GenBank/DDBJ whole genome shotgun (WGS) entry which is preliminary data.</text>
</comment>
<keyword evidence="10" id="KW-1133">Transmembrane helix</keyword>
<sequence length="853" mass="96280">MANRLCGYQIQSVSSQRYSFKMKAEMIYYINTFGRPETDWIFSSSGRLLLTDPLGCSISSTCAVTFLTICLSACLALDAGQIVIVILSQENSYHADLAQRLKNDILNQAARLKKIPHMYIVPRDLNYIGGWTVIPLLPQLKRLHSSNALWFYFCEDLTVVNLNNLVTGLAKFNPKKHLWMGFAQVDQEPSIIHHFAFAENPKSFKYPLFRAGFAMTASFLSKLPPHEAESRSEFSIDPSHELAMYVGVNHPFKNESKIFCRKKGKNCGSYPSPQLPCEPQLVKEEIYFAVKTCHKYHDTRVPFVQKTWGSDAKYLEFFSDVHNESIPTTGVGINNTERGHCAKTMKILKLALSRISKNYRHVRWVVLADDDTILGVERLLSLLACFQTDAVVGERYGYNVRGTGMGYNYPTGGGGIAFGVDTLSDIVQSCHCPAKDSPDDMVLGMCLSSLGIPLIHSPLFHQARPADYADSYLQVEKPISFHKHWNIDPLTVYQKWFADTDSKLFKMSKKCARCDKTVYLFEELKCLDKVWHKQCFKCKECNMTLNMRNYKGFNKDPYCEAHIPKAKATTVAETPELKRIAENTKLQSNVKYHAEYEKARGKLTQVADDPETLRIKANSKIISNVAYHGELQKKAEMEQKRNMNGEEVNAAMLDMQNMNLGPTNDYGGSQMAHPQHHQPPQQHIPPPQQHMPPPQQQHLPPQQQHPQQQQHHTQQLPPTRDFSHLQTNNHNSPYSAARQTSTVIYTSERGPVNSPAGRHIGSIADLDPVNNYYGSLTSHQAPTQAQQPQVSRSSGRVFRAMYDYEAQDGDEVSFLDGDLIVNCTSVDAGWMTGLVQRTGQMGMLPANYVEPAL</sequence>
<keyword evidence="6 13" id="KW-0479">Metal-binding</keyword>
<organism evidence="18 19">
    <name type="scientific">Apolygus lucorum</name>
    <name type="common">Small green plant bug</name>
    <name type="synonym">Lygocoris lucorum</name>
    <dbReference type="NCBI Taxonomy" id="248454"/>
    <lineage>
        <taxon>Eukaryota</taxon>
        <taxon>Metazoa</taxon>
        <taxon>Ecdysozoa</taxon>
        <taxon>Arthropoda</taxon>
        <taxon>Hexapoda</taxon>
        <taxon>Insecta</taxon>
        <taxon>Pterygota</taxon>
        <taxon>Neoptera</taxon>
        <taxon>Paraneoptera</taxon>
        <taxon>Hemiptera</taxon>
        <taxon>Heteroptera</taxon>
        <taxon>Panheteroptera</taxon>
        <taxon>Cimicomorpha</taxon>
        <taxon>Miridae</taxon>
        <taxon>Mirini</taxon>
        <taxon>Apolygus</taxon>
    </lineage>
</organism>
<keyword evidence="4" id="KW-0808">Transferase</keyword>
<evidence type="ECO:0000256" key="11">
    <source>
        <dbReference type="ARBA" id="ARBA00023038"/>
    </source>
</evidence>
<feature type="domain" description="LIM zinc-binding" evidence="17">
    <location>
        <begin position="509"/>
        <end position="569"/>
    </location>
</feature>
<dbReference type="PROSITE" id="PS50002">
    <property type="entry name" value="SH3"/>
    <property type="match status" value="1"/>
</dbReference>
<dbReference type="Proteomes" id="UP000466442">
    <property type="component" value="Unassembled WGS sequence"/>
</dbReference>
<keyword evidence="7" id="KW-0677">Repeat</keyword>
<dbReference type="InterPro" id="IPR036028">
    <property type="entry name" value="SH3-like_dom_sf"/>
</dbReference>
<dbReference type="Pfam" id="PF00018">
    <property type="entry name" value="SH3_1"/>
    <property type="match status" value="1"/>
</dbReference>
<protein>
    <submittedName>
        <fullName evidence="18">Uncharacterized protein</fullName>
    </submittedName>
</protein>
<keyword evidence="19" id="KW-1185">Reference proteome</keyword>
<dbReference type="SMART" id="SM00326">
    <property type="entry name" value="SH3"/>
    <property type="match status" value="1"/>
</dbReference>
<dbReference type="FunFam" id="2.30.30.40:FF:000007">
    <property type="entry name" value="nebulin isoform X1"/>
    <property type="match status" value="1"/>
</dbReference>
<dbReference type="SUPFAM" id="SSF50044">
    <property type="entry name" value="SH3-domain"/>
    <property type="match status" value="1"/>
</dbReference>
<dbReference type="PANTHER" id="PTHR46218">
    <property type="entry name" value="LASP"/>
    <property type="match status" value="1"/>
</dbReference>
<dbReference type="GO" id="GO:0016020">
    <property type="term" value="C:membrane"/>
    <property type="evidence" value="ECO:0007669"/>
    <property type="project" value="UniProtKB-SubCell"/>
</dbReference>
<keyword evidence="5" id="KW-0812">Transmembrane</keyword>
<dbReference type="SMART" id="SM00132">
    <property type="entry name" value="LIM"/>
    <property type="match status" value="1"/>
</dbReference>
<keyword evidence="12" id="KW-0472">Membrane</keyword>
<dbReference type="EMBL" id="WIXP02000010">
    <property type="protein sequence ID" value="KAF6204242.1"/>
    <property type="molecule type" value="Genomic_DNA"/>
</dbReference>
<feature type="region of interest" description="Disordered" evidence="15">
    <location>
        <begin position="657"/>
        <end position="738"/>
    </location>
</feature>
<evidence type="ECO:0000256" key="13">
    <source>
        <dbReference type="PROSITE-ProRule" id="PRU00125"/>
    </source>
</evidence>
<dbReference type="PROSITE" id="PS50023">
    <property type="entry name" value="LIM_DOMAIN_2"/>
    <property type="match status" value="1"/>
</dbReference>
<dbReference type="GO" id="GO:0046872">
    <property type="term" value="F:metal ion binding"/>
    <property type="evidence" value="ECO:0007669"/>
    <property type="project" value="UniProtKB-KW"/>
</dbReference>
<dbReference type="InterPro" id="IPR001781">
    <property type="entry name" value="Znf_LIM"/>
</dbReference>
<dbReference type="Pfam" id="PF00412">
    <property type="entry name" value="LIM"/>
    <property type="match status" value="1"/>
</dbReference>
<dbReference type="InterPro" id="IPR051759">
    <property type="entry name" value="LIM-SH3_domain_protein"/>
</dbReference>
<dbReference type="InterPro" id="IPR001452">
    <property type="entry name" value="SH3_domain"/>
</dbReference>
<keyword evidence="3" id="KW-0328">Glycosyltransferase</keyword>
<dbReference type="OrthoDB" id="421979at2759"/>
<feature type="compositionally biased region" description="Polar residues" evidence="15">
    <location>
        <begin position="724"/>
        <end position="738"/>
    </location>
</feature>
<dbReference type="GO" id="GO:0005925">
    <property type="term" value="C:focal adhesion"/>
    <property type="evidence" value="ECO:0007669"/>
    <property type="project" value="TreeGrafter"/>
</dbReference>
<keyword evidence="8 13" id="KW-0862">Zinc</keyword>
<proteinExistence type="predicted"/>
<dbReference type="Pfam" id="PF00880">
    <property type="entry name" value="Nebulin"/>
    <property type="match status" value="1"/>
</dbReference>
<evidence type="ECO:0000256" key="6">
    <source>
        <dbReference type="ARBA" id="ARBA00022723"/>
    </source>
</evidence>
<dbReference type="InterPro" id="IPR000900">
    <property type="entry name" value="Nebulin_repeat"/>
</dbReference>
<evidence type="ECO:0000256" key="9">
    <source>
        <dbReference type="ARBA" id="ARBA00022968"/>
    </source>
</evidence>
<dbReference type="Pfam" id="PF02434">
    <property type="entry name" value="Fringe"/>
    <property type="match status" value="1"/>
</dbReference>
<accession>A0A8S9X5G4</accession>
<feature type="compositionally biased region" description="Low complexity" evidence="15">
    <location>
        <begin position="696"/>
        <end position="718"/>
    </location>
</feature>
<evidence type="ECO:0000256" key="12">
    <source>
        <dbReference type="ARBA" id="ARBA00023136"/>
    </source>
</evidence>
<evidence type="ECO:0000256" key="4">
    <source>
        <dbReference type="ARBA" id="ARBA00022679"/>
    </source>
</evidence>
<dbReference type="CDD" id="cd11789">
    <property type="entry name" value="SH3_Nebulin_family_C"/>
    <property type="match status" value="1"/>
</dbReference>
<dbReference type="SMART" id="SM00227">
    <property type="entry name" value="NEBU"/>
    <property type="match status" value="2"/>
</dbReference>
<evidence type="ECO:0000256" key="7">
    <source>
        <dbReference type="ARBA" id="ARBA00022737"/>
    </source>
</evidence>
<dbReference type="FunFam" id="3.90.550.50:FF:000008">
    <property type="entry name" value="Beta-1,3-glucosyltransferase"/>
    <property type="match status" value="1"/>
</dbReference>
<dbReference type="PANTHER" id="PTHR46218:SF4">
    <property type="entry name" value="LIM AND SH3 DOMAIN PROTEIN LASP"/>
    <property type="match status" value="1"/>
</dbReference>
<dbReference type="FunFam" id="2.10.110.10:FF:000087">
    <property type="entry name" value="LIM zinc-binding domain-containing Nebulette"/>
    <property type="match status" value="1"/>
</dbReference>
<feature type="domain" description="SH3" evidence="16">
    <location>
        <begin position="793"/>
        <end position="853"/>
    </location>
</feature>
<evidence type="ECO:0000256" key="3">
    <source>
        <dbReference type="ARBA" id="ARBA00022676"/>
    </source>
</evidence>
<evidence type="ECO:0000259" key="16">
    <source>
        <dbReference type="PROSITE" id="PS50002"/>
    </source>
</evidence>
<evidence type="ECO:0000256" key="1">
    <source>
        <dbReference type="ARBA" id="ARBA00004606"/>
    </source>
</evidence>
<evidence type="ECO:0000256" key="15">
    <source>
        <dbReference type="SAM" id="MobiDB-lite"/>
    </source>
</evidence>
<dbReference type="AlphaFoldDB" id="A0A8S9X5G4"/>
<dbReference type="GO" id="GO:0051015">
    <property type="term" value="F:actin filament binding"/>
    <property type="evidence" value="ECO:0007669"/>
    <property type="project" value="TreeGrafter"/>
</dbReference>
<dbReference type="InterPro" id="IPR003378">
    <property type="entry name" value="Fringe-like_glycosylTrfase"/>
</dbReference>
<evidence type="ECO:0000256" key="5">
    <source>
        <dbReference type="ARBA" id="ARBA00022692"/>
    </source>
</evidence>
<dbReference type="Gene3D" id="2.30.30.40">
    <property type="entry name" value="SH3 Domains"/>
    <property type="match status" value="1"/>
</dbReference>
<reference evidence="18" key="1">
    <citation type="journal article" date="2021" name="Mol. Ecol. Resour.">
        <title>Apolygus lucorum genome provides insights into omnivorousness and mesophyll feeding.</title>
        <authorList>
            <person name="Liu Y."/>
            <person name="Liu H."/>
            <person name="Wang H."/>
            <person name="Huang T."/>
            <person name="Liu B."/>
            <person name="Yang B."/>
            <person name="Yin L."/>
            <person name="Li B."/>
            <person name="Zhang Y."/>
            <person name="Zhang S."/>
            <person name="Jiang F."/>
            <person name="Zhang X."/>
            <person name="Ren Y."/>
            <person name="Wang B."/>
            <person name="Wang S."/>
            <person name="Lu Y."/>
            <person name="Wu K."/>
            <person name="Fan W."/>
            <person name="Wang G."/>
        </authorList>
    </citation>
    <scope>NUCLEOTIDE SEQUENCE</scope>
    <source>
        <strain evidence="18">12Hb</strain>
    </source>
</reference>
<dbReference type="CDD" id="cd09447">
    <property type="entry name" value="LIM_LASP"/>
    <property type="match status" value="1"/>
</dbReference>
<keyword evidence="2 14" id="KW-0728">SH3 domain</keyword>
<evidence type="ECO:0000256" key="14">
    <source>
        <dbReference type="PROSITE-ProRule" id="PRU00192"/>
    </source>
</evidence>